<keyword evidence="3" id="KW-1185">Reference proteome</keyword>
<sequence length="74" mass="7951">MTGPALAIAAAAVALFGAILLAMRPGQDSARSTRYETKAVRADKLQQELRESPNSGRVLWDALDEDIDPTDPRA</sequence>
<dbReference type="AlphaFoldDB" id="A0A7T0P972"/>
<evidence type="ECO:0000313" key="2">
    <source>
        <dbReference type="EMBL" id="QPK78463.1"/>
    </source>
</evidence>
<proteinExistence type="predicted"/>
<dbReference type="InterPro" id="IPR019051">
    <property type="entry name" value="Trp_biosyn_TM_oprn/chp"/>
</dbReference>
<name>A0A7T0P972_9CORY</name>
<accession>A0A7T0P972</accession>
<gene>
    <name evidence="2" type="ORF">G7Y31_07755</name>
</gene>
<organism evidence="2 3">
    <name type="scientific">Corynebacterium lizhenjunii</name>
    <dbReference type="NCBI Taxonomy" id="2709394"/>
    <lineage>
        <taxon>Bacteria</taxon>
        <taxon>Bacillati</taxon>
        <taxon>Actinomycetota</taxon>
        <taxon>Actinomycetes</taxon>
        <taxon>Mycobacteriales</taxon>
        <taxon>Corynebacteriaceae</taxon>
        <taxon>Corynebacterium</taxon>
    </lineage>
</organism>
<evidence type="ECO:0000313" key="3">
    <source>
        <dbReference type="Proteomes" id="UP000594681"/>
    </source>
</evidence>
<dbReference type="Proteomes" id="UP000594681">
    <property type="component" value="Chromosome"/>
</dbReference>
<evidence type="ECO:0000256" key="1">
    <source>
        <dbReference type="SAM" id="MobiDB-lite"/>
    </source>
</evidence>
<feature type="region of interest" description="Disordered" evidence="1">
    <location>
        <begin position="48"/>
        <end position="74"/>
    </location>
</feature>
<reference evidence="2 3" key="1">
    <citation type="submission" date="2020-11" db="EMBL/GenBank/DDBJ databases">
        <title>Corynebacterium sp. ZJ-599.</title>
        <authorList>
            <person name="Zhou J."/>
        </authorList>
    </citation>
    <scope>NUCLEOTIDE SEQUENCE [LARGE SCALE GENOMIC DNA]</scope>
    <source>
        <strain evidence="2 3">ZJ-599</strain>
    </source>
</reference>
<feature type="compositionally biased region" description="Acidic residues" evidence="1">
    <location>
        <begin position="62"/>
        <end position="74"/>
    </location>
</feature>
<dbReference type="KEGG" id="cliz:G7Y31_07755"/>
<protein>
    <submittedName>
        <fullName evidence="2">Trp biosynthesis-associated membrane protein</fullName>
    </submittedName>
</protein>
<dbReference type="EMBL" id="CP064954">
    <property type="protein sequence ID" value="QPK78463.1"/>
    <property type="molecule type" value="Genomic_DNA"/>
</dbReference>
<dbReference type="Pfam" id="PF09534">
    <property type="entry name" value="Trp_oprn_chp"/>
    <property type="match status" value="1"/>
</dbReference>